<dbReference type="PANTHER" id="PTHR14963">
    <property type="entry name" value="RHO GTPASE ACTIVATING PROTEIN 18,19-RELATED"/>
    <property type="match status" value="1"/>
</dbReference>
<name>A0A4C1X8R4_EUMVA</name>
<reference evidence="3 4" key="1">
    <citation type="journal article" date="2019" name="Commun. Biol.">
        <title>The bagworm genome reveals a unique fibroin gene that provides high tensile strength.</title>
        <authorList>
            <person name="Kono N."/>
            <person name="Nakamura H."/>
            <person name="Ohtoshi R."/>
            <person name="Tomita M."/>
            <person name="Numata K."/>
            <person name="Arakawa K."/>
        </authorList>
    </citation>
    <scope>NUCLEOTIDE SEQUENCE [LARGE SCALE GENOMIC DNA]</scope>
</reference>
<accession>A0A4C1X8R4</accession>
<feature type="domain" description="Rho-GAP" evidence="2">
    <location>
        <begin position="1"/>
        <end position="197"/>
    </location>
</feature>
<keyword evidence="4" id="KW-1185">Reference proteome</keyword>
<sequence length="586" mass="66130">MASTENNNIERLRKENLEQFFTLVRMHLSFIVDINIDERTGSLSRQHELRMLLLSDSELGLEHGKFSVHDCASVLKGFLADLPQPLLMDQYYQTYCTLAVQYPPSAESSEAKLLMALQLLFLLLTPLHRNFLQSLLRLLKAAADNETLNRMSPDTLATMFTPHLLCPRKLSPEAFHADSLALAPMTSFMIRHSEKVFEPPKQLITDVAAYFTIRERKKMLSPDIDLDESITDRTAASTVYTFVDRRRTGAENASNNTDAALAQLYAHIQALPDSQHKRRLIKQFNRQNGYGTPIQIQRTGKVAGSKSFGESIKRHIFHKGLLNRTPKKMGSASMINSVEEKISFISKEKLKYADETNASMDVCHKNIVMKNLVNRMASTESLDDNIVFDSDASNDSTISENAILNRSHKLSPKFVSEPNLSLIDNRDNNETPKVGKKHARLFRSKLATQNLKKKYIKKAPIRGTPTCVACFEDLDSDSDPEILPNKQLNSDVIPRKAQKSHSSAESVEVECEKPLKLHYLTSTPGVSDTHLDDKCMTPYTMNFRRASMSPITKSTQKLSKAMQVGNTLVTSLELQVPVSSRDYLHW</sequence>
<dbReference type="AlphaFoldDB" id="A0A4C1X8R4"/>
<dbReference type="GO" id="GO:0007165">
    <property type="term" value="P:signal transduction"/>
    <property type="evidence" value="ECO:0007669"/>
    <property type="project" value="InterPro"/>
</dbReference>
<dbReference type="STRING" id="151549.A0A4C1X8R4"/>
<keyword evidence="1" id="KW-0343">GTPase activation</keyword>
<proteinExistence type="predicted"/>
<dbReference type="GO" id="GO:0005737">
    <property type="term" value="C:cytoplasm"/>
    <property type="evidence" value="ECO:0007669"/>
    <property type="project" value="TreeGrafter"/>
</dbReference>
<dbReference type="Proteomes" id="UP000299102">
    <property type="component" value="Unassembled WGS sequence"/>
</dbReference>
<dbReference type="GO" id="GO:0051056">
    <property type="term" value="P:regulation of small GTPase mediated signal transduction"/>
    <property type="evidence" value="ECO:0007669"/>
    <property type="project" value="TreeGrafter"/>
</dbReference>
<evidence type="ECO:0000313" key="3">
    <source>
        <dbReference type="EMBL" id="GBP58645.1"/>
    </source>
</evidence>
<comment type="caution">
    <text evidence="3">The sequence shown here is derived from an EMBL/GenBank/DDBJ whole genome shotgun (WGS) entry which is preliminary data.</text>
</comment>
<evidence type="ECO:0000313" key="4">
    <source>
        <dbReference type="Proteomes" id="UP000299102"/>
    </source>
</evidence>
<evidence type="ECO:0000256" key="1">
    <source>
        <dbReference type="ARBA" id="ARBA00022468"/>
    </source>
</evidence>
<gene>
    <name evidence="3" type="primary">Arhgap19</name>
    <name evidence="3" type="ORF">EVAR_38106_1</name>
</gene>
<dbReference type="GO" id="GO:0005096">
    <property type="term" value="F:GTPase activator activity"/>
    <property type="evidence" value="ECO:0007669"/>
    <property type="project" value="UniProtKB-KW"/>
</dbReference>
<dbReference type="PANTHER" id="PTHR14963:SF7">
    <property type="entry name" value="RHO GTPASE-ACTIVATING PROTEIN 19"/>
    <property type="match status" value="1"/>
</dbReference>
<protein>
    <submittedName>
        <fullName evidence="3">Rho GTPase-activating protein 19</fullName>
    </submittedName>
</protein>
<organism evidence="3 4">
    <name type="scientific">Eumeta variegata</name>
    <name type="common">Bagworm moth</name>
    <name type="synonym">Eumeta japonica</name>
    <dbReference type="NCBI Taxonomy" id="151549"/>
    <lineage>
        <taxon>Eukaryota</taxon>
        <taxon>Metazoa</taxon>
        <taxon>Ecdysozoa</taxon>
        <taxon>Arthropoda</taxon>
        <taxon>Hexapoda</taxon>
        <taxon>Insecta</taxon>
        <taxon>Pterygota</taxon>
        <taxon>Neoptera</taxon>
        <taxon>Endopterygota</taxon>
        <taxon>Lepidoptera</taxon>
        <taxon>Glossata</taxon>
        <taxon>Ditrysia</taxon>
        <taxon>Tineoidea</taxon>
        <taxon>Psychidae</taxon>
        <taxon>Oiketicinae</taxon>
        <taxon>Eumeta</taxon>
    </lineage>
</organism>
<dbReference type="SMART" id="SM00324">
    <property type="entry name" value="RhoGAP"/>
    <property type="match status" value="1"/>
</dbReference>
<dbReference type="InterPro" id="IPR000198">
    <property type="entry name" value="RhoGAP_dom"/>
</dbReference>
<dbReference type="Gene3D" id="1.10.555.10">
    <property type="entry name" value="Rho GTPase activation protein"/>
    <property type="match status" value="1"/>
</dbReference>
<dbReference type="PROSITE" id="PS50238">
    <property type="entry name" value="RHOGAP"/>
    <property type="match status" value="1"/>
</dbReference>
<dbReference type="InterPro" id="IPR008936">
    <property type="entry name" value="Rho_GTPase_activation_prot"/>
</dbReference>
<dbReference type="EMBL" id="BGZK01000741">
    <property type="protein sequence ID" value="GBP58645.1"/>
    <property type="molecule type" value="Genomic_DNA"/>
</dbReference>
<evidence type="ECO:0000259" key="2">
    <source>
        <dbReference type="PROSITE" id="PS50238"/>
    </source>
</evidence>
<dbReference type="Pfam" id="PF00620">
    <property type="entry name" value="RhoGAP"/>
    <property type="match status" value="1"/>
</dbReference>
<dbReference type="SUPFAM" id="SSF48350">
    <property type="entry name" value="GTPase activation domain, GAP"/>
    <property type="match status" value="1"/>
</dbReference>
<dbReference type="OrthoDB" id="10061772at2759"/>